<proteinExistence type="predicted"/>
<evidence type="ECO:0000313" key="1">
    <source>
        <dbReference type="EMBL" id="JAE24975.1"/>
    </source>
</evidence>
<name>A0A0A9GIN6_ARUDO</name>
<accession>A0A0A9GIN6</accession>
<reference evidence="1" key="1">
    <citation type="submission" date="2014-09" db="EMBL/GenBank/DDBJ databases">
        <authorList>
            <person name="Magalhaes I.L.F."/>
            <person name="Oliveira U."/>
            <person name="Santos F.R."/>
            <person name="Vidigal T.H.D.A."/>
            <person name="Brescovit A.D."/>
            <person name="Santos A.J."/>
        </authorList>
    </citation>
    <scope>NUCLEOTIDE SEQUENCE</scope>
    <source>
        <tissue evidence="1">Shoot tissue taken approximately 20 cm above the soil surface</tissue>
    </source>
</reference>
<sequence>MLRTRKKRARTDKTSKFNVTLFIIFELLSNQMCL</sequence>
<organism evidence="1">
    <name type="scientific">Arundo donax</name>
    <name type="common">Giant reed</name>
    <name type="synonym">Donax arundinaceus</name>
    <dbReference type="NCBI Taxonomy" id="35708"/>
    <lineage>
        <taxon>Eukaryota</taxon>
        <taxon>Viridiplantae</taxon>
        <taxon>Streptophyta</taxon>
        <taxon>Embryophyta</taxon>
        <taxon>Tracheophyta</taxon>
        <taxon>Spermatophyta</taxon>
        <taxon>Magnoliopsida</taxon>
        <taxon>Liliopsida</taxon>
        <taxon>Poales</taxon>
        <taxon>Poaceae</taxon>
        <taxon>PACMAD clade</taxon>
        <taxon>Arundinoideae</taxon>
        <taxon>Arundineae</taxon>
        <taxon>Arundo</taxon>
    </lineage>
</organism>
<protein>
    <submittedName>
        <fullName evidence="1">Uncharacterized protein</fullName>
    </submittedName>
</protein>
<reference evidence="1" key="2">
    <citation type="journal article" date="2015" name="Data Brief">
        <title>Shoot transcriptome of the giant reed, Arundo donax.</title>
        <authorList>
            <person name="Barrero R.A."/>
            <person name="Guerrero F.D."/>
            <person name="Moolhuijzen P."/>
            <person name="Goolsby J.A."/>
            <person name="Tidwell J."/>
            <person name="Bellgard S.E."/>
            <person name="Bellgard M.I."/>
        </authorList>
    </citation>
    <scope>NUCLEOTIDE SEQUENCE</scope>
    <source>
        <tissue evidence="1">Shoot tissue taken approximately 20 cm above the soil surface</tissue>
    </source>
</reference>
<dbReference type="AlphaFoldDB" id="A0A0A9GIN6"/>
<dbReference type="EMBL" id="GBRH01172921">
    <property type="protein sequence ID" value="JAE24975.1"/>
    <property type="molecule type" value="Transcribed_RNA"/>
</dbReference>